<keyword evidence="2" id="KW-0540">Nuclease</keyword>
<evidence type="ECO:0000256" key="8">
    <source>
        <dbReference type="PIRSR" id="PIRSR037125-1"/>
    </source>
</evidence>
<feature type="domain" description="Nin one binding (NOB1) Zn-ribbon-like" evidence="10">
    <location>
        <begin position="279"/>
        <end position="350"/>
    </location>
</feature>
<gene>
    <name evidence="12" type="ORF">CC78DRAFT_539922</name>
</gene>
<comment type="similarity">
    <text evidence="1 7">Belongs to the NOB1 family.</text>
</comment>
<dbReference type="GO" id="GO:0030490">
    <property type="term" value="P:maturation of SSU-rRNA"/>
    <property type="evidence" value="ECO:0007669"/>
    <property type="project" value="TreeGrafter"/>
</dbReference>
<feature type="region of interest" description="Disordered" evidence="9">
    <location>
        <begin position="114"/>
        <end position="185"/>
    </location>
</feature>
<dbReference type="EMBL" id="ML986582">
    <property type="protein sequence ID" value="KAF2269369.1"/>
    <property type="molecule type" value="Genomic_DNA"/>
</dbReference>
<dbReference type="Gene3D" id="6.20.210.10">
    <property type="entry name" value="Nin one binding (NOB1), Zn-ribbon-like"/>
    <property type="match status" value="1"/>
</dbReference>
<evidence type="ECO:0000256" key="9">
    <source>
        <dbReference type="SAM" id="MobiDB-lite"/>
    </source>
</evidence>
<dbReference type="Pfam" id="PF17146">
    <property type="entry name" value="PIN_6"/>
    <property type="match status" value="1"/>
</dbReference>
<feature type="binding site" evidence="8">
    <location>
        <position position="307"/>
    </location>
    <ligand>
        <name>Zn(2+)</name>
        <dbReference type="ChEBI" id="CHEBI:29105"/>
    </ligand>
</feature>
<name>A0A9P4NA03_9PLEO</name>
<reference evidence="13" key="1">
    <citation type="journal article" date="2020" name="Stud. Mycol.">
        <title>101 Dothideomycetes genomes: A test case for predicting lifestyles and emergence of pathogens.</title>
        <authorList>
            <person name="Haridas S."/>
            <person name="Albert R."/>
            <person name="Binder M."/>
            <person name="Bloem J."/>
            <person name="LaButti K."/>
            <person name="Salamov A."/>
            <person name="Andreopoulos B."/>
            <person name="Baker S."/>
            <person name="Barry K."/>
            <person name="Bills G."/>
            <person name="Bluhm B."/>
            <person name="Cannon C."/>
            <person name="Castanera R."/>
            <person name="Culley D."/>
            <person name="Daum C."/>
            <person name="Ezra D."/>
            <person name="Gonzalez J."/>
            <person name="Henrissat B."/>
            <person name="Kuo A."/>
            <person name="Liang C."/>
            <person name="Lipzen A."/>
            <person name="Lutzoni F."/>
            <person name="Magnuson J."/>
            <person name="Mondo S."/>
            <person name="Nolan M."/>
            <person name="Ohm R."/>
            <person name="Pangilinan J."/>
            <person name="Park H.-J."/>
            <person name="Ramirez L."/>
            <person name="Alfaro M."/>
            <person name="Sun H."/>
            <person name="Tritt A."/>
            <person name="Yoshinaga Y."/>
            <person name="Zwiers L.-H."/>
            <person name="Turgeon B."/>
            <person name="Goodwin S."/>
            <person name="Spatafora J."/>
            <person name="Crous P."/>
            <person name="Grigoriev I."/>
        </authorList>
    </citation>
    <scope>NUCLEOTIDE SEQUENCE [LARGE SCALE GENOMIC DNA]</scope>
    <source>
        <strain evidence="13">CBS 304.66</strain>
    </source>
</reference>
<dbReference type="Gene3D" id="3.40.50.1010">
    <property type="entry name" value="5'-nuclease"/>
    <property type="match status" value="1"/>
</dbReference>
<keyword evidence="13" id="KW-1185">Reference proteome</keyword>
<dbReference type="InterPro" id="IPR014881">
    <property type="entry name" value="NOB1_Zn-bd"/>
</dbReference>
<feature type="binding site" evidence="8">
    <location>
        <position position="304"/>
    </location>
    <ligand>
        <name>Zn(2+)</name>
        <dbReference type="ChEBI" id="CHEBI:29105"/>
    </ligand>
</feature>
<dbReference type="GO" id="GO:0005730">
    <property type="term" value="C:nucleolus"/>
    <property type="evidence" value="ECO:0007669"/>
    <property type="project" value="UniProtKB-SubCell"/>
</dbReference>
<feature type="binding site" evidence="8">
    <location>
        <position position="289"/>
    </location>
    <ligand>
        <name>Zn(2+)</name>
        <dbReference type="ChEBI" id="CHEBI:29105"/>
    </ligand>
</feature>
<dbReference type="GO" id="GO:0005737">
    <property type="term" value="C:cytoplasm"/>
    <property type="evidence" value="ECO:0007669"/>
    <property type="project" value="UniProtKB-ARBA"/>
</dbReference>
<dbReference type="InterPro" id="IPR033411">
    <property type="entry name" value="Ribonuclease_PIN"/>
</dbReference>
<dbReference type="PANTHER" id="PTHR12814">
    <property type="entry name" value="RNA-BINDING PROTEIN NOB1"/>
    <property type="match status" value="1"/>
</dbReference>
<keyword evidence="6 7" id="KW-0539">Nucleus</keyword>
<proteinExistence type="inferred from homology"/>
<feature type="binding site" evidence="8">
    <location>
        <position position="292"/>
    </location>
    <ligand>
        <name>Zn(2+)</name>
        <dbReference type="ChEBI" id="CHEBI:29105"/>
    </ligand>
</feature>
<evidence type="ECO:0000259" key="11">
    <source>
        <dbReference type="Pfam" id="PF17146"/>
    </source>
</evidence>
<comment type="function">
    <text evidence="7">Required for the synthesis of 40S ribosome subunits. Has a role in processing 20S pre-rRNA into the mature 18S rRNA, where it is required for cleavage at the 3' end of the mature 18S rRNA (D-site). Accompanies the 20S pre-rRNA from the nucleus to the cytoplasm.</text>
</comment>
<keyword evidence="3 7" id="KW-0479">Metal-binding</keyword>
<feature type="compositionally biased region" description="Basic and acidic residues" evidence="9">
    <location>
        <begin position="122"/>
        <end position="152"/>
    </location>
</feature>
<sequence>MASESRKPVHSLIVDTGPLIKNTVSISTMLSQAEEIYTTPAILSEIRDTATRSRIATSLMPFLKVRSPSSKSYERIVEFSKKTGDFSVLSRQDLGILALAYEVECEREGGDWRLRNMPGENLETRQPVKEGHREADKEDASQKDGNQEHEISDALTDTGSCINQSTLESKTTPPEKPIGDNPETLESSHTTIALEVAVSNMQVSAAEPQLEMNPSDDDDDGGWITLSNLARHQAKDASISTKETAPTQMSVATMTTDFAMQNVLLQMNLHLLSPSLQRIRILRTFVLRCHACFLVTKDMSKQFCPRCGQPTLNRISCTTNANGEFKLHLSKNHQWNNRGNKYSVPKPVAGAASGKHAGKGGGKGGWGRDLVLTEDQKEYARAVGQEKRSKARDLMDEDYLPGILTGDRGRAGGRPKIGAGRNINSRKRF</sequence>
<accession>A0A9P4NA03</accession>
<evidence type="ECO:0000256" key="7">
    <source>
        <dbReference type="PIRNR" id="PIRNR037125"/>
    </source>
</evidence>
<dbReference type="PIRSF" id="PIRSF037125">
    <property type="entry name" value="D-site_20S_pre-rRNA_nuclease"/>
    <property type="match status" value="1"/>
</dbReference>
<evidence type="ECO:0000256" key="2">
    <source>
        <dbReference type="ARBA" id="ARBA00022722"/>
    </source>
</evidence>
<protein>
    <recommendedName>
        <fullName evidence="7">20S-pre-rRNA D-site endonuclease NOB1</fullName>
    </recommendedName>
</protein>
<dbReference type="InterPro" id="IPR036283">
    <property type="entry name" value="NOB1_Zf-like_sf"/>
</dbReference>
<keyword evidence="5 7" id="KW-0862">Zinc</keyword>
<dbReference type="AlphaFoldDB" id="A0A9P4NA03"/>
<evidence type="ECO:0000256" key="6">
    <source>
        <dbReference type="ARBA" id="ARBA00023242"/>
    </source>
</evidence>
<evidence type="ECO:0000256" key="3">
    <source>
        <dbReference type="ARBA" id="ARBA00022723"/>
    </source>
</evidence>
<dbReference type="SUPFAM" id="SSF144206">
    <property type="entry name" value="NOB1 zinc finger-like"/>
    <property type="match status" value="1"/>
</dbReference>
<dbReference type="Pfam" id="PF08772">
    <property type="entry name" value="Zn_ribbon_NOB1"/>
    <property type="match status" value="1"/>
</dbReference>
<dbReference type="GO" id="GO:0004521">
    <property type="term" value="F:RNA endonuclease activity"/>
    <property type="evidence" value="ECO:0007669"/>
    <property type="project" value="UniProtKB-UniRule"/>
</dbReference>
<evidence type="ECO:0000256" key="5">
    <source>
        <dbReference type="ARBA" id="ARBA00022833"/>
    </source>
</evidence>
<dbReference type="CDD" id="cd09876">
    <property type="entry name" value="PIN_Nob1-like"/>
    <property type="match status" value="1"/>
</dbReference>
<organism evidence="12 13">
    <name type="scientific">Lojkania enalia</name>
    <dbReference type="NCBI Taxonomy" id="147567"/>
    <lineage>
        <taxon>Eukaryota</taxon>
        <taxon>Fungi</taxon>
        <taxon>Dikarya</taxon>
        <taxon>Ascomycota</taxon>
        <taxon>Pezizomycotina</taxon>
        <taxon>Dothideomycetes</taxon>
        <taxon>Pleosporomycetidae</taxon>
        <taxon>Pleosporales</taxon>
        <taxon>Pleosporales incertae sedis</taxon>
        <taxon>Lojkania</taxon>
    </lineage>
</organism>
<evidence type="ECO:0000313" key="12">
    <source>
        <dbReference type="EMBL" id="KAF2269369.1"/>
    </source>
</evidence>
<dbReference type="FunFam" id="3.40.50.1010:FF:000020">
    <property type="entry name" value="20S-pre-rRNA D-site endonuclease NOB1"/>
    <property type="match status" value="1"/>
</dbReference>
<dbReference type="OrthoDB" id="446759at2759"/>
<evidence type="ECO:0000259" key="10">
    <source>
        <dbReference type="Pfam" id="PF08772"/>
    </source>
</evidence>
<keyword evidence="4" id="KW-0378">Hydrolase</keyword>
<feature type="domain" description="Ribonuclease PIN" evidence="11">
    <location>
        <begin position="12"/>
        <end position="103"/>
    </location>
</feature>
<dbReference type="GO" id="GO:0030688">
    <property type="term" value="C:preribosome, small subunit precursor"/>
    <property type="evidence" value="ECO:0007669"/>
    <property type="project" value="TreeGrafter"/>
</dbReference>
<evidence type="ECO:0000256" key="4">
    <source>
        <dbReference type="ARBA" id="ARBA00022801"/>
    </source>
</evidence>
<comment type="subcellular location">
    <subcellularLocation>
        <location evidence="7">Nucleus</location>
        <location evidence="7">Nucleolus</location>
    </subcellularLocation>
</comment>
<dbReference type="PANTHER" id="PTHR12814:SF2">
    <property type="entry name" value="RNA-BINDING PROTEIN NOB1"/>
    <property type="match status" value="1"/>
</dbReference>
<dbReference type="InterPro" id="IPR017117">
    <property type="entry name" value="Nob1_euk"/>
</dbReference>
<dbReference type="InterPro" id="IPR039907">
    <property type="entry name" value="NOB1"/>
</dbReference>
<dbReference type="GO" id="GO:0016787">
    <property type="term" value="F:hydrolase activity"/>
    <property type="evidence" value="ECO:0007669"/>
    <property type="project" value="UniProtKB-KW"/>
</dbReference>
<evidence type="ECO:0000256" key="1">
    <source>
        <dbReference type="ARBA" id="ARBA00005858"/>
    </source>
</evidence>
<evidence type="ECO:0000313" key="13">
    <source>
        <dbReference type="Proteomes" id="UP000800093"/>
    </source>
</evidence>
<dbReference type="Proteomes" id="UP000800093">
    <property type="component" value="Unassembled WGS sequence"/>
</dbReference>
<feature type="compositionally biased region" description="Polar residues" evidence="9">
    <location>
        <begin position="155"/>
        <end position="172"/>
    </location>
</feature>
<feature type="region of interest" description="Disordered" evidence="9">
    <location>
        <begin position="400"/>
        <end position="429"/>
    </location>
</feature>
<dbReference type="GO" id="GO:0046872">
    <property type="term" value="F:metal ion binding"/>
    <property type="evidence" value="ECO:0007669"/>
    <property type="project" value="UniProtKB-UniRule"/>
</dbReference>
<comment type="caution">
    <text evidence="12">The sequence shown here is derived from an EMBL/GenBank/DDBJ whole genome shotgun (WGS) entry which is preliminary data.</text>
</comment>